<dbReference type="RefSeq" id="WP_316660320.1">
    <property type="nucleotide sequence ID" value="NZ_JAWHTF010000001.1"/>
</dbReference>
<dbReference type="PROSITE" id="PS51257">
    <property type="entry name" value="PROKAR_LIPOPROTEIN"/>
    <property type="match status" value="1"/>
</dbReference>
<name>A0ABU3U2H0_9FLAO</name>
<evidence type="ECO:0000313" key="3">
    <source>
        <dbReference type="Proteomes" id="UP001268651"/>
    </source>
</evidence>
<evidence type="ECO:0000313" key="2">
    <source>
        <dbReference type="EMBL" id="MDU8884603.1"/>
    </source>
</evidence>
<evidence type="ECO:0008006" key="4">
    <source>
        <dbReference type="Google" id="ProtNLM"/>
    </source>
</evidence>
<sequence length="138" mass="15930">MKKLVFLCLISILAVSCSVGDNDSGNNYYFEFLPIETADVPDTMVLNETYQINVTYYRPTICHSFNDFYFQKNGNERTVAVINRVIESDNCEDLADDLVEVSFNFVCLYSGSYVFKFWQGLDDNDNDLYYEVEVPVVE</sequence>
<comment type="caution">
    <text evidence="2">The sequence shown here is derived from an EMBL/GenBank/DDBJ whole genome shotgun (WGS) entry which is preliminary data.</text>
</comment>
<protein>
    <recommendedName>
        <fullName evidence="4">Lipoprotein</fullName>
    </recommendedName>
</protein>
<evidence type="ECO:0000256" key="1">
    <source>
        <dbReference type="SAM" id="SignalP"/>
    </source>
</evidence>
<keyword evidence="1" id="KW-0732">Signal</keyword>
<keyword evidence="3" id="KW-1185">Reference proteome</keyword>
<reference evidence="2 3" key="1">
    <citation type="submission" date="2023-10" db="EMBL/GenBank/DDBJ databases">
        <title>Marimonas sp. nov. isolated from tidal mud flat.</title>
        <authorList>
            <person name="Jaincy N.J."/>
            <person name="Srinivasan S."/>
            <person name="Lee S.-S."/>
        </authorList>
    </citation>
    <scope>NUCLEOTIDE SEQUENCE [LARGE SCALE GENOMIC DNA]</scope>
    <source>
        <strain evidence="2 3">MJ-SS3</strain>
    </source>
</reference>
<dbReference type="Proteomes" id="UP001268651">
    <property type="component" value="Unassembled WGS sequence"/>
</dbReference>
<accession>A0ABU3U2H0</accession>
<feature type="chain" id="PRO_5045450822" description="Lipoprotein" evidence="1">
    <location>
        <begin position="22"/>
        <end position="138"/>
    </location>
</feature>
<organism evidence="2 3">
    <name type="scientific">Gilvirhabdus luticola</name>
    <dbReference type="NCBI Taxonomy" id="3079858"/>
    <lineage>
        <taxon>Bacteria</taxon>
        <taxon>Pseudomonadati</taxon>
        <taxon>Bacteroidota</taxon>
        <taxon>Flavobacteriia</taxon>
        <taxon>Flavobacteriales</taxon>
        <taxon>Flavobacteriaceae</taxon>
        <taxon>Gilvirhabdus</taxon>
    </lineage>
</organism>
<gene>
    <name evidence="2" type="ORF">RXV94_00425</name>
</gene>
<feature type="signal peptide" evidence="1">
    <location>
        <begin position="1"/>
        <end position="21"/>
    </location>
</feature>
<proteinExistence type="predicted"/>
<dbReference type="EMBL" id="JAWHTF010000001">
    <property type="protein sequence ID" value="MDU8884603.1"/>
    <property type="molecule type" value="Genomic_DNA"/>
</dbReference>